<evidence type="ECO:0000313" key="4">
    <source>
        <dbReference type="Proteomes" id="UP001500575"/>
    </source>
</evidence>
<keyword evidence="4" id="KW-1185">Reference proteome</keyword>
<accession>A0ABP5K090</accession>
<protein>
    <submittedName>
        <fullName evidence="3">Uncharacterized protein</fullName>
    </submittedName>
</protein>
<evidence type="ECO:0000256" key="2">
    <source>
        <dbReference type="SAM" id="MobiDB-lite"/>
    </source>
</evidence>
<dbReference type="InterPro" id="IPR008977">
    <property type="entry name" value="PHM/PNGase_F_dom_sf"/>
</dbReference>
<dbReference type="Proteomes" id="UP001500575">
    <property type="component" value="Unassembled WGS sequence"/>
</dbReference>
<dbReference type="EMBL" id="BAAAQQ010000011">
    <property type="protein sequence ID" value="GAA2125236.1"/>
    <property type="molecule type" value="Genomic_DNA"/>
</dbReference>
<name>A0ABP5K090_9ACTN</name>
<reference evidence="4" key="1">
    <citation type="journal article" date="2019" name="Int. J. Syst. Evol. Microbiol.">
        <title>The Global Catalogue of Microorganisms (GCM) 10K type strain sequencing project: providing services to taxonomists for standard genome sequencing and annotation.</title>
        <authorList>
            <consortium name="The Broad Institute Genomics Platform"/>
            <consortium name="The Broad Institute Genome Sequencing Center for Infectious Disease"/>
            <person name="Wu L."/>
            <person name="Ma J."/>
        </authorList>
    </citation>
    <scope>NUCLEOTIDE SEQUENCE [LARGE SCALE GENOMIC DNA]</scope>
    <source>
        <strain evidence="4">JCM 16021</strain>
    </source>
</reference>
<dbReference type="Gene3D" id="2.60.120.230">
    <property type="match status" value="1"/>
</dbReference>
<dbReference type="InterPro" id="IPR014784">
    <property type="entry name" value="Cu2_ascorb_mOase-like_C"/>
</dbReference>
<gene>
    <name evidence="3" type="ORF">GCM10009843_22720</name>
</gene>
<evidence type="ECO:0000313" key="3">
    <source>
        <dbReference type="EMBL" id="GAA2125236.1"/>
    </source>
</evidence>
<sequence length="119" mass="13693">MVDDSLLLVVEDHLGGRRSSGRSRPHEAVRRLRRAHGTHPTIRDRQRPRVTRPLHQDPARPVDPIHLQPCDTVKVTCHHAQWLPDTDPAFETQREDRYVVWGEGTTDEMCLGILTITRP</sequence>
<organism evidence="3 4">
    <name type="scientific">Nocardioides bigeumensis</name>
    <dbReference type="NCBI Taxonomy" id="433657"/>
    <lineage>
        <taxon>Bacteria</taxon>
        <taxon>Bacillati</taxon>
        <taxon>Actinomycetota</taxon>
        <taxon>Actinomycetes</taxon>
        <taxon>Propionibacteriales</taxon>
        <taxon>Nocardioidaceae</taxon>
        <taxon>Nocardioides</taxon>
    </lineage>
</organism>
<keyword evidence="1" id="KW-1015">Disulfide bond</keyword>
<dbReference type="SUPFAM" id="SSF49742">
    <property type="entry name" value="PHM/PNGase F"/>
    <property type="match status" value="1"/>
</dbReference>
<feature type="region of interest" description="Disordered" evidence="2">
    <location>
        <begin position="16"/>
        <end position="66"/>
    </location>
</feature>
<comment type="caution">
    <text evidence="3">The sequence shown here is derived from an EMBL/GenBank/DDBJ whole genome shotgun (WGS) entry which is preliminary data.</text>
</comment>
<evidence type="ECO:0000256" key="1">
    <source>
        <dbReference type="ARBA" id="ARBA00023157"/>
    </source>
</evidence>
<proteinExistence type="predicted"/>